<keyword evidence="8" id="KW-1185">Reference proteome</keyword>
<dbReference type="Proteomes" id="UP000199520">
    <property type="component" value="Unassembled WGS sequence"/>
</dbReference>
<dbReference type="EMBL" id="FOTS01000015">
    <property type="protein sequence ID" value="SFL71918.1"/>
    <property type="molecule type" value="Genomic_DNA"/>
</dbReference>
<keyword evidence="3" id="KW-0328">Glycosyltransferase</keyword>
<dbReference type="SUPFAM" id="SSF53756">
    <property type="entry name" value="UDP-Glycosyltransferase/glycogen phosphorylase"/>
    <property type="match status" value="1"/>
</dbReference>
<dbReference type="Pfam" id="PF04101">
    <property type="entry name" value="Glyco_tran_28_C"/>
    <property type="match status" value="1"/>
</dbReference>
<dbReference type="InterPro" id="IPR007235">
    <property type="entry name" value="Glyco_trans_28_C"/>
</dbReference>
<evidence type="ECO:0000313" key="8">
    <source>
        <dbReference type="Proteomes" id="UP000199520"/>
    </source>
</evidence>
<feature type="domain" description="Glycosyl transferase family 28 C-terminal" evidence="5">
    <location>
        <begin position="208"/>
        <end position="308"/>
    </location>
</feature>
<dbReference type="Gene3D" id="3.40.50.2000">
    <property type="entry name" value="Glycogen Phosphorylase B"/>
    <property type="match status" value="1"/>
</dbReference>
<feature type="domain" description="Diacylglycerol glucosyltransferase N-terminal" evidence="6">
    <location>
        <begin position="18"/>
        <end position="183"/>
    </location>
</feature>
<comment type="subcellular location">
    <subcellularLocation>
        <location evidence="1">Membrane</location>
    </subcellularLocation>
</comment>
<dbReference type="OrthoDB" id="9815663at2"/>
<dbReference type="GO" id="GO:0009247">
    <property type="term" value="P:glycolipid biosynthetic process"/>
    <property type="evidence" value="ECO:0007669"/>
    <property type="project" value="InterPro"/>
</dbReference>
<dbReference type="PANTHER" id="PTHR43025:SF3">
    <property type="entry name" value="MONOGALACTOSYLDIACYLGLYCEROL SYNTHASE 1, CHLOROPLASTIC"/>
    <property type="match status" value="1"/>
</dbReference>
<dbReference type="AlphaFoldDB" id="A0A1I4JZ90"/>
<evidence type="ECO:0000256" key="4">
    <source>
        <dbReference type="ARBA" id="ARBA00022679"/>
    </source>
</evidence>
<dbReference type="InterPro" id="IPR009695">
    <property type="entry name" value="Diacylglyc_glucosyltr_N"/>
</dbReference>
<evidence type="ECO:0000256" key="3">
    <source>
        <dbReference type="ARBA" id="ARBA00022676"/>
    </source>
</evidence>
<protein>
    <submittedName>
        <fullName evidence="7">Processive 1,2-diacylglycerol beta-glucosyltransferase</fullName>
    </submittedName>
</protein>
<sequence length="380" mass="42691">MAKSCKVLFISAPIGAGHVKAAQSIAETMCRRHDHVETRLVNVFDFFSTFIGKNILTIYFKVLELFPKIYGIAYGWGNESPVALIGRQIISRYLARRMEQYILGYNPDIIVCTHATPAGIISSLLKDKKLTIPVVSIVTDFVVHRLWVYPEIQHYVIANERMGNFLYNHGINSSCVEVMGIPVDEKFSRLPDKEKIMQKLELRSEIRTILIMGGGAGLLPMDKIVQCCENIGIPLQVIVVAGKNKKMYQKVTKLQSKVRNKVQVLGYVDYVNELMVIADLIISKPGGITCAETLCAGVPMLIYRPIPGQEEANTSYLIEQKVALRADSLLDIQFILVKLFVEQPDELIRLRKNSLRIGRPHATVAIADYIYSQAGIRHNC</sequence>
<organism evidence="7 8">
    <name type="scientific">Pelosinus propionicus DSM 13327</name>
    <dbReference type="NCBI Taxonomy" id="1123291"/>
    <lineage>
        <taxon>Bacteria</taxon>
        <taxon>Bacillati</taxon>
        <taxon>Bacillota</taxon>
        <taxon>Negativicutes</taxon>
        <taxon>Selenomonadales</taxon>
        <taxon>Sporomusaceae</taxon>
        <taxon>Pelosinus</taxon>
    </lineage>
</organism>
<reference evidence="8" key="1">
    <citation type="submission" date="2016-10" db="EMBL/GenBank/DDBJ databases">
        <authorList>
            <person name="Varghese N."/>
            <person name="Submissions S."/>
        </authorList>
    </citation>
    <scope>NUCLEOTIDE SEQUENCE [LARGE SCALE GENOMIC DNA]</scope>
    <source>
        <strain evidence="8">DSM 13327</strain>
    </source>
</reference>
<dbReference type="RefSeq" id="WP_090935960.1">
    <property type="nucleotide sequence ID" value="NZ_FOTS01000015.1"/>
</dbReference>
<evidence type="ECO:0000259" key="6">
    <source>
        <dbReference type="Pfam" id="PF06925"/>
    </source>
</evidence>
<evidence type="ECO:0000313" key="7">
    <source>
        <dbReference type="EMBL" id="SFL71918.1"/>
    </source>
</evidence>
<dbReference type="GO" id="GO:0016020">
    <property type="term" value="C:membrane"/>
    <property type="evidence" value="ECO:0007669"/>
    <property type="project" value="UniProtKB-SubCell"/>
</dbReference>
<dbReference type="Pfam" id="PF06925">
    <property type="entry name" value="MGDG_synth"/>
    <property type="match status" value="1"/>
</dbReference>
<keyword evidence="4 7" id="KW-0808">Transferase</keyword>
<dbReference type="PANTHER" id="PTHR43025">
    <property type="entry name" value="MONOGALACTOSYLDIACYLGLYCEROL SYNTHASE"/>
    <property type="match status" value="1"/>
</dbReference>
<proteinExistence type="inferred from homology"/>
<evidence type="ECO:0000259" key="5">
    <source>
        <dbReference type="Pfam" id="PF04101"/>
    </source>
</evidence>
<evidence type="ECO:0000256" key="2">
    <source>
        <dbReference type="ARBA" id="ARBA00006962"/>
    </source>
</evidence>
<dbReference type="GO" id="GO:0016758">
    <property type="term" value="F:hexosyltransferase activity"/>
    <property type="evidence" value="ECO:0007669"/>
    <property type="project" value="InterPro"/>
</dbReference>
<evidence type="ECO:0000256" key="1">
    <source>
        <dbReference type="ARBA" id="ARBA00004370"/>
    </source>
</evidence>
<gene>
    <name evidence="7" type="ORF">SAMN04490355_10157</name>
</gene>
<accession>A0A1I4JZ90</accession>
<dbReference type="InterPro" id="IPR050519">
    <property type="entry name" value="Glycosyltransf_28_UgtP"/>
</dbReference>
<name>A0A1I4JZ90_9FIRM</name>
<comment type="similarity">
    <text evidence="2">Belongs to the glycosyltransferase 28 family.</text>
</comment>
<dbReference type="STRING" id="1123291.SAMN04490355_10157"/>